<dbReference type="CDD" id="cd00200">
    <property type="entry name" value="WD40"/>
    <property type="match status" value="1"/>
</dbReference>
<feature type="compositionally biased region" description="Polar residues" evidence="5">
    <location>
        <begin position="932"/>
        <end position="948"/>
    </location>
</feature>
<dbReference type="Pfam" id="PF11816">
    <property type="entry name" value="DUF3337"/>
    <property type="match status" value="1"/>
</dbReference>
<dbReference type="SUPFAM" id="SSF50978">
    <property type="entry name" value="WD40 repeat-like"/>
    <property type="match status" value="1"/>
</dbReference>
<proteinExistence type="inferred from homology"/>
<evidence type="ECO:0000256" key="3">
    <source>
        <dbReference type="ARBA" id="ARBA00022737"/>
    </source>
</evidence>
<dbReference type="RefSeq" id="XP_020430296.1">
    <property type="nucleotide sequence ID" value="XM_020579621.1"/>
</dbReference>
<dbReference type="AlphaFoldDB" id="D3BJU0"/>
<comment type="caution">
    <text evidence="6">The sequence shown here is derived from an EMBL/GenBank/DDBJ whole genome shotgun (WGS) entry which is preliminary data.</text>
</comment>
<evidence type="ECO:0000313" key="6">
    <source>
        <dbReference type="EMBL" id="EFA78170.1"/>
    </source>
</evidence>
<dbReference type="Proteomes" id="UP000001396">
    <property type="component" value="Unassembled WGS sequence"/>
</dbReference>
<feature type="repeat" description="WD" evidence="4">
    <location>
        <begin position="202"/>
        <end position="243"/>
    </location>
</feature>
<dbReference type="InterPro" id="IPR021772">
    <property type="entry name" value="WDR48/Bun107"/>
</dbReference>
<keyword evidence="7" id="KW-1185">Reference proteome</keyword>
<dbReference type="InterPro" id="IPR001680">
    <property type="entry name" value="WD40_rpt"/>
</dbReference>
<dbReference type="InterPro" id="IPR051246">
    <property type="entry name" value="WDR48"/>
</dbReference>
<feature type="region of interest" description="Disordered" evidence="5">
    <location>
        <begin position="19"/>
        <end position="62"/>
    </location>
</feature>
<dbReference type="PANTHER" id="PTHR19862">
    <property type="entry name" value="WD REPEAT-CONTAINING PROTEIN 48"/>
    <property type="match status" value="1"/>
</dbReference>
<feature type="compositionally biased region" description="Low complexity" evidence="5">
    <location>
        <begin position="671"/>
        <end position="681"/>
    </location>
</feature>
<feature type="repeat" description="WD" evidence="4">
    <location>
        <begin position="363"/>
        <end position="404"/>
    </location>
</feature>
<feature type="compositionally biased region" description="Low complexity" evidence="5">
    <location>
        <begin position="19"/>
        <end position="34"/>
    </location>
</feature>
<feature type="compositionally biased region" description="Low complexity" evidence="5">
    <location>
        <begin position="84"/>
        <end position="122"/>
    </location>
</feature>
<dbReference type="Gene3D" id="2.130.10.10">
    <property type="entry name" value="YVTN repeat-like/Quinoprotein amine dehydrogenase"/>
    <property type="match status" value="2"/>
</dbReference>
<dbReference type="InterPro" id="IPR036322">
    <property type="entry name" value="WD40_repeat_dom_sf"/>
</dbReference>
<feature type="repeat" description="WD" evidence="4">
    <location>
        <begin position="156"/>
        <end position="197"/>
    </location>
</feature>
<evidence type="ECO:0000313" key="7">
    <source>
        <dbReference type="Proteomes" id="UP000001396"/>
    </source>
</evidence>
<feature type="repeat" description="WD" evidence="4">
    <location>
        <begin position="321"/>
        <end position="362"/>
    </location>
</feature>
<gene>
    <name evidence="6" type="ORF">PPL_08820</name>
</gene>
<feature type="region of interest" description="Disordered" evidence="5">
    <location>
        <begin position="879"/>
        <end position="976"/>
    </location>
</feature>
<feature type="compositionally biased region" description="Acidic residues" evidence="5">
    <location>
        <begin position="655"/>
        <end position="664"/>
    </location>
</feature>
<feature type="region of interest" description="Disordered" evidence="5">
    <location>
        <begin position="642"/>
        <end position="702"/>
    </location>
</feature>
<feature type="region of interest" description="Disordered" evidence="5">
    <location>
        <begin position="84"/>
        <end position="129"/>
    </location>
</feature>
<dbReference type="PRINTS" id="PR00320">
    <property type="entry name" value="GPROTEINBRPT"/>
</dbReference>
<evidence type="ECO:0000256" key="2">
    <source>
        <dbReference type="ARBA" id="ARBA00022574"/>
    </source>
</evidence>
<dbReference type="STRING" id="670386.D3BJU0"/>
<dbReference type="PROSITE" id="PS00678">
    <property type="entry name" value="WD_REPEATS_1"/>
    <property type="match status" value="1"/>
</dbReference>
<dbReference type="InterPro" id="IPR015943">
    <property type="entry name" value="WD40/YVTN_repeat-like_dom_sf"/>
</dbReference>
<feature type="compositionally biased region" description="Low complexity" evidence="5">
    <location>
        <begin position="958"/>
        <end position="976"/>
    </location>
</feature>
<dbReference type="GO" id="GO:0043130">
    <property type="term" value="F:ubiquitin binding"/>
    <property type="evidence" value="ECO:0007669"/>
    <property type="project" value="TreeGrafter"/>
</dbReference>
<feature type="repeat" description="WD" evidence="4">
    <location>
        <begin position="244"/>
        <end position="278"/>
    </location>
</feature>
<dbReference type="GO" id="GO:0000724">
    <property type="term" value="P:double-strand break repair via homologous recombination"/>
    <property type="evidence" value="ECO:0007669"/>
    <property type="project" value="TreeGrafter"/>
</dbReference>
<dbReference type="EMBL" id="ADBJ01000038">
    <property type="protein sequence ID" value="EFA78170.1"/>
    <property type="molecule type" value="Genomic_DNA"/>
</dbReference>
<protein>
    <submittedName>
        <fullName evidence="6">WD40 repeat-containing protein</fullName>
    </submittedName>
</protein>
<feature type="compositionally biased region" description="Low complexity" evidence="5">
    <location>
        <begin position="46"/>
        <end position="62"/>
    </location>
</feature>
<dbReference type="InParanoid" id="D3BJU0"/>
<feature type="compositionally biased region" description="Polar residues" evidence="5">
    <location>
        <begin position="644"/>
        <end position="653"/>
    </location>
</feature>
<dbReference type="GeneID" id="31364297"/>
<evidence type="ECO:0000256" key="4">
    <source>
        <dbReference type="PROSITE-ProRule" id="PRU00221"/>
    </source>
</evidence>
<accession>D3BJU0</accession>
<keyword evidence="3" id="KW-0677">Repeat</keyword>
<keyword evidence="2 4" id="KW-0853">WD repeat</keyword>
<dbReference type="InterPro" id="IPR019775">
    <property type="entry name" value="WD40_repeat_CS"/>
</dbReference>
<dbReference type="Pfam" id="PF00400">
    <property type="entry name" value="WD40"/>
    <property type="match status" value="5"/>
</dbReference>
<reference evidence="6 7" key="1">
    <citation type="journal article" date="2011" name="Genome Res.">
        <title>Phylogeny-wide analysis of social amoeba genomes highlights ancient origins for complex intercellular communication.</title>
        <authorList>
            <person name="Heidel A.J."/>
            <person name="Lawal H.M."/>
            <person name="Felder M."/>
            <person name="Schilde C."/>
            <person name="Helps N.R."/>
            <person name="Tunggal B."/>
            <person name="Rivero F."/>
            <person name="John U."/>
            <person name="Schleicher M."/>
            <person name="Eichinger L."/>
            <person name="Platzer M."/>
            <person name="Noegel A.A."/>
            <person name="Schaap P."/>
            <person name="Gloeckner G."/>
        </authorList>
    </citation>
    <scope>NUCLEOTIDE SEQUENCE [LARGE SCALE GENOMIC DNA]</scope>
    <source>
        <strain evidence="7">ATCC 26659 / Pp 5 / PN500</strain>
    </source>
</reference>
<dbReference type="InterPro" id="IPR020472">
    <property type="entry name" value="WD40_PAC1"/>
</dbReference>
<dbReference type="SMART" id="SM00320">
    <property type="entry name" value="WD40"/>
    <property type="match status" value="6"/>
</dbReference>
<dbReference type="FunCoup" id="D3BJU0">
    <property type="interactions" value="311"/>
</dbReference>
<dbReference type="CDD" id="cd17041">
    <property type="entry name" value="Ubl_WDR48"/>
    <property type="match status" value="1"/>
</dbReference>
<evidence type="ECO:0000256" key="1">
    <source>
        <dbReference type="ARBA" id="ARBA00006917"/>
    </source>
</evidence>
<comment type="similarity">
    <text evidence="1">Belongs to the WD repeat WDR48 family.</text>
</comment>
<sequence>MFTPVMLHYSPSPEKYKQLKQAKLLQQQQQQQQQSNGQSSAVQIPNSANNNTSSNSNQNSYSNYNHLYKQQQLQLQLQQHQNQKNNNLHNNNNNNSNNNNNINNSTINSNINHNNSSNLTHNNSEDHMNSHTLLHKPIRSKPARYKVSYSVGDVRGDKHCFGINSLVFDNESSQLYSAGRDSTVKLWSVDHQTNSVQHKHCFEGHNDWVNDIFINPKQSILVSGSSDSSIKVWNTNSGECLRTERRHEDYVKALAYAPNANYFASSGLDSHIVLWDLNVFTPTGTLSNGNGVTSSTTTTASTSLNNGLSNNYVPQFNIARAGGDNISIYSLAINNEASLVLAGSTERTIRAWDVVGGKKIFKLKGHTDNVRSIIISSDSRRCLSASSDGSFRLWDIGMQRCIHSFDDIHTDSVWSLAVSPTFSHVYSGGRDGLIYSTDLKTFQSTLVCKEANPVLKIVHDEQRQSIWVSTTDSEIKNWSLNGATKEKIEPRFIDEDKDEESVNNISAILNANEPIMKIAGRPGMIKHHIMNNRRHVLTKDTSDNVQLWDITKGELIGDYGKVDFDKQVNELQEIISIPKWLSVDTKTGNINITMEPPHCFSADAHLSNLGVTLQEGEPDELYNTGERVLASLFSHFVKEKHNRQNNVNSNQYDGDTVDSVEDEPQQQAVPSSTNNNNNNDSNRQKVAMSGAPPSSTNKAPPKRMIFELPKDTSIVIFDDNNVNNSFRIRLSEFTGLESVDVIPTWVYDCLFGGPTQKKETKDIYFMMSPSDEKNISPIAKGIIKFNQAPHTQIRKLIGHISWKLKLLEPNSLVEEYIEMLCDNKVLLPTYTLSTVRAFFWKSGDDIQLTYRVKPAYGNENELRKLVKLNQIKKITVTTPTITGSTPSSAPANGANKCNSNGNSNSKSNSNSANSSPSLIGQHTIDQDYVINGKNNKSSPMISTISNGANELPKEGAMPPSLSISSSPKPSISTNES</sequence>
<feature type="compositionally biased region" description="Low complexity" evidence="5">
    <location>
        <begin position="879"/>
        <end position="917"/>
    </location>
</feature>
<dbReference type="PROSITE" id="PS50294">
    <property type="entry name" value="WD_REPEATS_REGION"/>
    <property type="match status" value="4"/>
</dbReference>
<dbReference type="OMA" id="DANDRKH"/>
<feature type="compositionally biased region" description="Polar residues" evidence="5">
    <location>
        <begin position="35"/>
        <end position="45"/>
    </location>
</feature>
<dbReference type="PANTHER" id="PTHR19862:SF14">
    <property type="entry name" value="WD REPEAT-CONTAINING PROTEIN 48"/>
    <property type="match status" value="1"/>
</dbReference>
<evidence type="ECO:0000256" key="5">
    <source>
        <dbReference type="SAM" id="MobiDB-lite"/>
    </source>
</evidence>
<name>D3BJU0_HETP5</name>
<organism evidence="6 7">
    <name type="scientific">Heterostelium pallidum (strain ATCC 26659 / Pp 5 / PN500)</name>
    <name type="common">Cellular slime mold</name>
    <name type="synonym">Polysphondylium pallidum</name>
    <dbReference type="NCBI Taxonomy" id="670386"/>
    <lineage>
        <taxon>Eukaryota</taxon>
        <taxon>Amoebozoa</taxon>
        <taxon>Evosea</taxon>
        <taxon>Eumycetozoa</taxon>
        <taxon>Dictyostelia</taxon>
        <taxon>Acytosteliales</taxon>
        <taxon>Acytosteliaceae</taxon>
        <taxon>Heterostelium</taxon>
    </lineage>
</organism>
<dbReference type="PROSITE" id="PS50082">
    <property type="entry name" value="WD_REPEATS_2"/>
    <property type="match status" value="5"/>
</dbReference>